<feature type="region of interest" description="Disordered" evidence="2">
    <location>
        <begin position="230"/>
        <end position="288"/>
    </location>
</feature>
<name>A0A2T3YRS1_TRIA4</name>
<dbReference type="EMBL" id="KZ679277">
    <property type="protein sequence ID" value="PTB35268.1"/>
    <property type="molecule type" value="Genomic_DNA"/>
</dbReference>
<proteinExistence type="predicted"/>
<reference evidence="3 4" key="1">
    <citation type="submission" date="2016-07" db="EMBL/GenBank/DDBJ databases">
        <title>Multiple horizontal gene transfer events from other fungi enriched the ability of initially mycotrophic Trichoderma (Ascomycota) to feed on dead plant biomass.</title>
        <authorList>
            <consortium name="DOE Joint Genome Institute"/>
            <person name="Aerts A."/>
            <person name="Atanasova L."/>
            <person name="Chenthamara K."/>
            <person name="Zhang J."/>
            <person name="Grujic M."/>
            <person name="Henrissat B."/>
            <person name="Kuo A."/>
            <person name="Salamov A."/>
            <person name="Lipzen A."/>
            <person name="Labutti K."/>
            <person name="Barry K."/>
            <person name="Miao Y."/>
            <person name="Rahimi M.J."/>
            <person name="Shen Q."/>
            <person name="Grigoriev I.V."/>
            <person name="Kubicek C.P."/>
            <person name="Druzhinina I.S."/>
        </authorList>
    </citation>
    <scope>NUCLEOTIDE SEQUENCE [LARGE SCALE GENOMIC DNA]</scope>
    <source>
        <strain evidence="3 4">CBS 433.97</strain>
    </source>
</reference>
<gene>
    <name evidence="3" type="ORF">M441DRAFT_62893</name>
</gene>
<evidence type="ECO:0000256" key="2">
    <source>
        <dbReference type="SAM" id="MobiDB-lite"/>
    </source>
</evidence>
<feature type="compositionally biased region" description="Basic and acidic residues" evidence="2">
    <location>
        <begin position="230"/>
        <end position="273"/>
    </location>
</feature>
<dbReference type="OrthoDB" id="4719713at2759"/>
<sequence length="315" mass="35572">MTAVMDPPVIRELAAILKGIDYPLNFNDPNFRICRALTKDKDRCKNRIAQKKNEVNEVNDLLSQFRAMTKCVDTNDFYDDMQRFISLTHCANYHREEALAALNRWKVQRKAAISSSRPVTPPRSATSYNDSFESVYNSSSMGPPISPPSVKSARPRILISESPDIIASQLHSLLGEPPLGGLGGKGDGTFIETTQEIYRSESREVTPEGDYKVFVEIKKIRTKLSQTNIKEDSKVDEQTNIKEDSQVDEQTNIKEDSKADEQTNIKEDSKADECSGPTVSDVKGKEQRNRKYWISKAKNKLGFKSPRPESLETLY</sequence>
<feature type="coiled-coil region" evidence="1">
    <location>
        <begin position="34"/>
        <end position="68"/>
    </location>
</feature>
<accession>A0A2T3YRS1</accession>
<keyword evidence="1" id="KW-0175">Coiled coil</keyword>
<dbReference type="Proteomes" id="UP000240493">
    <property type="component" value="Unassembled WGS sequence"/>
</dbReference>
<keyword evidence="4" id="KW-1185">Reference proteome</keyword>
<dbReference type="AlphaFoldDB" id="A0A2T3YRS1"/>
<evidence type="ECO:0000313" key="3">
    <source>
        <dbReference type="EMBL" id="PTB35268.1"/>
    </source>
</evidence>
<evidence type="ECO:0000313" key="4">
    <source>
        <dbReference type="Proteomes" id="UP000240493"/>
    </source>
</evidence>
<protein>
    <submittedName>
        <fullName evidence="3">Uncharacterized protein</fullName>
    </submittedName>
</protein>
<evidence type="ECO:0000256" key="1">
    <source>
        <dbReference type="SAM" id="Coils"/>
    </source>
</evidence>
<organism evidence="3 4">
    <name type="scientific">Trichoderma asperellum (strain ATCC 204424 / CBS 433.97 / NBRC 101777)</name>
    <dbReference type="NCBI Taxonomy" id="1042311"/>
    <lineage>
        <taxon>Eukaryota</taxon>
        <taxon>Fungi</taxon>
        <taxon>Dikarya</taxon>
        <taxon>Ascomycota</taxon>
        <taxon>Pezizomycotina</taxon>
        <taxon>Sordariomycetes</taxon>
        <taxon>Hypocreomycetidae</taxon>
        <taxon>Hypocreales</taxon>
        <taxon>Hypocreaceae</taxon>
        <taxon>Trichoderma</taxon>
    </lineage>
</organism>